<name>A0A1C6VVQ6_9ACTN</name>
<dbReference type="Proteomes" id="UP000199001">
    <property type="component" value="Unassembled WGS sequence"/>
</dbReference>
<evidence type="ECO:0000313" key="2">
    <source>
        <dbReference type="Proteomes" id="UP000199001"/>
    </source>
</evidence>
<protein>
    <submittedName>
        <fullName evidence="1">Uncharacterized protein</fullName>
    </submittedName>
</protein>
<organism evidence="1 2">
    <name type="scientific">Micromonospora citrea</name>
    <dbReference type="NCBI Taxonomy" id="47855"/>
    <lineage>
        <taxon>Bacteria</taxon>
        <taxon>Bacillati</taxon>
        <taxon>Actinomycetota</taxon>
        <taxon>Actinomycetes</taxon>
        <taxon>Micromonosporales</taxon>
        <taxon>Micromonosporaceae</taxon>
        <taxon>Micromonospora</taxon>
    </lineage>
</organism>
<dbReference type="RefSeq" id="WP_091105647.1">
    <property type="nucleotide sequence ID" value="NZ_FMHZ01000002.1"/>
</dbReference>
<reference evidence="2" key="1">
    <citation type="submission" date="2016-06" db="EMBL/GenBank/DDBJ databases">
        <authorList>
            <person name="Varghese N."/>
            <person name="Submissions Spin"/>
        </authorList>
    </citation>
    <scope>NUCLEOTIDE SEQUENCE [LARGE SCALE GENOMIC DNA]</scope>
    <source>
        <strain evidence="2">DSM 43903</strain>
    </source>
</reference>
<accession>A0A1C6VVQ6</accession>
<dbReference type="EMBL" id="FMHZ01000002">
    <property type="protein sequence ID" value="SCL70386.1"/>
    <property type="molecule type" value="Genomic_DNA"/>
</dbReference>
<dbReference type="OrthoDB" id="3400564at2"/>
<evidence type="ECO:0000313" key="1">
    <source>
        <dbReference type="EMBL" id="SCL70386.1"/>
    </source>
</evidence>
<gene>
    <name evidence="1" type="ORF">GA0070606_5382</name>
</gene>
<dbReference type="STRING" id="47855.GA0070606_5382"/>
<sequence length="96" mass="10094">MEIGDRAILGCPPTNLNALLEGSGMPDYVPTVEHALATCEQCGTDVWIGPRQRQARALLGDGAVVLCMVCAIGVQRERGVGIVRHLGGGDGRPRLS</sequence>
<proteinExistence type="predicted"/>
<dbReference type="AlphaFoldDB" id="A0A1C6VVQ6"/>
<keyword evidence="2" id="KW-1185">Reference proteome</keyword>